<accession>A0A4Q7L4N3</accession>
<dbReference type="OrthoDB" id="9791656at2"/>
<evidence type="ECO:0000259" key="10">
    <source>
        <dbReference type="PROSITE" id="PS51462"/>
    </source>
</evidence>
<evidence type="ECO:0000256" key="5">
    <source>
        <dbReference type="ARBA" id="ARBA00022723"/>
    </source>
</evidence>
<dbReference type="InterPro" id="IPR015376">
    <property type="entry name" value="Znr_NADH_PPase"/>
</dbReference>
<dbReference type="Proteomes" id="UP000294257">
    <property type="component" value="Unassembled WGS sequence"/>
</dbReference>
<feature type="domain" description="Nudix hydrolase" evidence="10">
    <location>
        <begin position="162"/>
        <end position="292"/>
    </location>
</feature>
<dbReference type="InterPro" id="IPR050241">
    <property type="entry name" value="NAD-cap_RNA_hydrolase_NudC"/>
</dbReference>
<keyword evidence="12" id="KW-1185">Reference proteome</keyword>
<evidence type="ECO:0000256" key="3">
    <source>
        <dbReference type="ARBA" id="ARBA00009595"/>
    </source>
</evidence>
<dbReference type="SUPFAM" id="SSF55811">
    <property type="entry name" value="Nudix"/>
    <property type="match status" value="1"/>
</dbReference>
<reference evidence="11 12" key="1">
    <citation type="submission" date="2019-02" db="EMBL/GenBank/DDBJ databases">
        <title>Genomic Encyclopedia of Type Strains, Phase IV (KMG-IV): sequencing the most valuable type-strain genomes for metagenomic binning, comparative biology and taxonomic classification.</title>
        <authorList>
            <person name="Goeker M."/>
        </authorList>
    </citation>
    <scope>NUCLEOTIDE SEQUENCE [LARGE SCALE GENOMIC DNA]</scope>
    <source>
        <strain evidence="11 12">DSM 101727</strain>
    </source>
</reference>
<comment type="cofactor">
    <cofactor evidence="1">
        <name>Mg(2+)</name>
        <dbReference type="ChEBI" id="CHEBI:18420"/>
    </cofactor>
</comment>
<comment type="catalytic activity">
    <reaction evidence="9">
        <text>a 5'-end NAD(+)-phospho-ribonucleoside in mRNA + H2O = a 5'-end phospho-adenosine-phospho-ribonucleoside in mRNA + beta-nicotinamide D-ribonucleotide + 2 H(+)</text>
        <dbReference type="Rhea" id="RHEA:60876"/>
        <dbReference type="Rhea" id="RHEA-COMP:15698"/>
        <dbReference type="Rhea" id="RHEA-COMP:15719"/>
        <dbReference type="ChEBI" id="CHEBI:14649"/>
        <dbReference type="ChEBI" id="CHEBI:15377"/>
        <dbReference type="ChEBI" id="CHEBI:15378"/>
        <dbReference type="ChEBI" id="CHEBI:144029"/>
        <dbReference type="ChEBI" id="CHEBI:144051"/>
    </reaction>
    <physiologicalReaction direction="left-to-right" evidence="9">
        <dbReference type="Rhea" id="RHEA:60877"/>
    </physiologicalReaction>
</comment>
<dbReference type="CDD" id="cd03429">
    <property type="entry name" value="NUDIX_NADH_pyrophosphatase_Nudt13"/>
    <property type="match status" value="1"/>
</dbReference>
<dbReference type="GO" id="GO:0035529">
    <property type="term" value="F:NADH pyrophosphatase activity"/>
    <property type="evidence" value="ECO:0007669"/>
    <property type="project" value="TreeGrafter"/>
</dbReference>
<dbReference type="InterPro" id="IPR000086">
    <property type="entry name" value="NUDIX_hydrolase_dom"/>
</dbReference>
<evidence type="ECO:0000256" key="1">
    <source>
        <dbReference type="ARBA" id="ARBA00001946"/>
    </source>
</evidence>
<evidence type="ECO:0000256" key="7">
    <source>
        <dbReference type="ARBA" id="ARBA00022842"/>
    </source>
</evidence>
<dbReference type="GO" id="GO:0005829">
    <property type="term" value="C:cytosol"/>
    <property type="evidence" value="ECO:0007669"/>
    <property type="project" value="TreeGrafter"/>
</dbReference>
<keyword evidence="8" id="KW-0520">NAD</keyword>
<keyword evidence="6" id="KW-0378">Hydrolase</keyword>
<dbReference type="Gene3D" id="3.90.79.10">
    <property type="entry name" value="Nucleoside Triphosphate Pyrophosphohydrolase"/>
    <property type="match status" value="1"/>
</dbReference>
<dbReference type="GO" id="GO:0006742">
    <property type="term" value="P:NADP+ catabolic process"/>
    <property type="evidence" value="ECO:0007669"/>
    <property type="project" value="TreeGrafter"/>
</dbReference>
<dbReference type="Gene3D" id="3.90.79.20">
    <property type="match status" value="1"/>
</dbReference>
<dbReference type="GO" id="GO:0046872">
    <property type="term" value="F:metal ion binding"/>
    <property type="evidence" value="ECO:0007669"/>
    <property type="project" value="UniProtKB-KW"/>
</dbReference>
<dbReference type="NCBIfam" id="NF001299">
    <property type="entry name" value="PRK00241.1"/>
    <property type="match status" value="1"/>
</dbReference>
<evidence type="ECO:0000256" key="8">
    <source>
        <dbReference type="ARBA" id="ARBA00023027"/>
    </source>
</evidence>
<evidence type="ECO:0000313" key="11">
    <source>
        <dbReference type="EMBL" id="RZS44184.1"/>
    </source>
</evidence>
<evidence type="ECO:0000256" key="4">
    <source>
        <dbReference type="ARBA" id="ARBA00012381"/>
    </source>
</evidence>
<dbReference type="GO" id="GO:0019677">
    <property type="term" value="P:NAD+ catabolic process"/>
    <property type="evidence" value="ECO:0007669"/>
    <property type="project" value="TreeGrafter"/>
</dbReference>
<proteinExistence type="inferred from homology"/>
<dbReference type="InterPro" id="IPR015797">
    <property type="entry name" value="NUDIX_hydrolase-like_dom_sf"/>
</dbReference>
<dbReference type="PANTHER" id="PTHR42904:SF6">
    <property type="entry name" value="NAD-CAPPED RNA HYDROLASE NUDT12"/>
    <property type="match status" value="1"/>
</dbReference>
<dbReference type="InterPro" id="IPR049734">
    <property type="entry name" value="NudC-like_C"/>
</dbReference>
<dbReference type="EMBL" id="SGWQ01000001">
    <property type="protein sequence ID" value="RZS44184.1"/>
    <property type="molecule type" value="Genomic_DNA"/>
</dbReference>
<name>A0A4Q7L4N3_9PSEU</name>
<dbReference type="EC" id="3.6.1.22" evidence="4"/>
<dbReference type="InterPro" id="IPR020084">
    <property type="entry name" value="NUDIX_hydrolase_CS"/>
</dbReference>
<protein>
    <recommendedName>
        <fullName evidence="4">NAD(+) diphosphatase</fullName>
        <ecNumber evidence="4">3.6.1.22</ecNumber>
    </recommendedName>
</protein>
<keyword evidence="5" id="KW-0479">Metal-binding</keyword>
<gene>
    <name evidence="11" type="ORF">EV193_10159</name>
</gene>
<organism evidence="11 12">
    <name type="scientific">Herbihabitans rhizosphaerae</name>
    <dbReference type="NCBI Taxonomy" id="1872711"/>
    <lineage>
        <taxon>Bacteria</taxon>
        <taxon>Bacillati</taxon>
        <taxon>Actinomycetota</taxon>
        <taxon>Actinomycetes</taxon>
        <taxon>Pseudonocardiales</taxon>
        <taxon>Pseudonocardiaceae</taxon>
        <taxon>Herbihabitans</taxon>
    </lineage>
</organism>
<evidence type="ECO:0000313" key="12">
    <source>
        <dbReference type="Proteomes" id="UP000294257"/>
    </source>
</evidence>
<evidence type="ECO:0000256" key="9">
    <source>
        <dbReference type="ARBA" id="ARBA00023679"/>
    </source>
</evidence>
<sequence>MRFELTEPPLLSRSTVDRADQLRDDEERLAELWQAGRVILVDRKGDALARDGGATLASRAATDLGDKPVDGAMFLGLAGDVAHWVVTSPRDEVSTVDGEEWLGLRQTGVLLDDTQVGLVATATALANWHGRSRFCAACGTATEVGRSGWATRCPGCGIEEYPRTDPAVICLVHDGVGANGEQVLLARGPQWPENWLSVLAGFVEAGESLEACVAREIAEEVGLTVHDIRYLGSQPHPFPRSLMIGFAAHADRSAPLTLAEGEIATARWVSRAEVREALGAGEDGPLRVPGPVSIAGRMLEAWVAE</sequence>
<dbReference type="AlphaFoldDB" id="A0A4Q7L4N3"/>
<comment type="caution">
    <text evidence="11">The sequence shown here is derived from an EMBL/GenBank/DDBJ whole genome shotgun (WGS) entry which is preliminary data.</text>
</comment>
<dbReference type="Pfam" id="PF00293">
    <property type="entry name" value="NUDIX"/>
    <property type="match status" value="1"/>
</dbReference>
<dbReference type="PROSITE" id="PS00893">
    <property type="entry name" value="NUDIX_BOX"/>
    <property type="match status" value="1"/>
</dbReference>
<keyword evidence="7" id="KW-0460">Magnesium</keyword>
<dbReference type="Pfam" id="PF09297">
    <property type="entry name" value="Zn_ribbon_NUD"/>
    <property type="match status" value="1"/>
</dbReference>
<dbReference type="PANTHER" id="PTHR42904">
    <property type="entry name" value="NUDIX HYDROLASE, NUDC SUBFAMILY"/>
    <property type="match status" value="1"/>
</dbReference>
<evidence type="ECO:0000256" key="2">
    <source>
        <dbReference type="ARBA" id="ARBA00001947"/>
    </source>
</evidence>
<dbReference type="PROSITE" id="PS51462">
    <property type="entry name" value="NUDIX"/>
    <property type="match status" value="1"/>
</dbReference>
<comment type="similarity">
    <text evidence="3">Belongs to the Nudix hydrolase family. NudC subfamily.</text>
</comment>
<dbReference type="RefSeq" id="WP_130341903.1">
    <property type="nucleotide sequence ID" value="NZ_SGWQ01000001.1"/>
</dbReference>
<comment type="cofactor">
    <cofactor evidence="2">
        <name>Zn(2+)</name>
        <dbReference type="ChEBI" id="CHEBI:29105"/>
    </cofactor>
</comment>
<dbReference type="InterPro" id="IPR015375">
    <property type="entry name" value="NADH_PPase-like_N"/>
</dbReference>
<evidence type="ECO:0000256" key="6">
    <source>
        <dbReference type="ARBA" id="ARBA00022801"/>
    </source>
</evidence>
<dbReference type="Pfam" id="PF09296">
    <property type="entry name" value="NUDIX-like"/>
    <property type="match status" value="1"/>
</dbReference>